<dbReference type="Gene3D" id="3.50.50.60">
    <property type="entry name" value="FAD/NAD(P)-binding domain"/>
    <property type="match status" value="1"/>
</dbReference>
<keyword evidence="5" id="KW-0503">Monooxygenase</keyword>
<evidence type="ECO:0000259" key="6">
    <source>
        <dbReference type="Pfam" id="PF01494"/>
    </source>
</evidence>
<comment type="similarity">
    <text evidence="1">Belongs to the paxM FAD-dependent monooxygenase family.</text>
</comment>
<accession>A0AAN7W9A5</accession>
<dbReference type="GO" id="GO:0004497">
    <property type="term" value="F:monooxygenase activity"/>
    <property type="evidence" value="ECO:0007669"/>
    <property type="project" value="UniProtKB-KW"/>
</dbReference>
<dbReference type="SUPFAM" id="SSF51905">
    <property type="entry name" value="FAD/NAD(P)-binding domain"/>
    <property type="match status" value="1"/>
</dbReference>
<dbReference type="GO" id="GO:0071949">
    <property type="term" value="F:FAD binding"/>
    <property type="evidence" value="ECO:0007669"/>
    <property type="project" value="InterPro"/>
</dbReference>
<evidence type="ECO:0000256" key="4">
    <source>
        <dbReference type="ARBA" id="ARBA00023002"/>
    </source>
</evidence>
<gene>
    <name evidence="7" type="ORF">LTR97_003014</name>
</gene>
<keyword evidence="4" id="KW-0560">Oxidoreductase</keyword>
<dbReference type="InterPro" id="IPR002938">
    <property type="entry name" value="FAD-bd"/>
</dbReference>
<organism evidence="7 8">
    <name type="scientific">Elasticomyces elasticus</name>
    <dbReference type="NCBI Taxonomy" id="574655"/>
    <lineage>
        <taxon>Eukaryota</taxon>
        <taxon>Fungi</taxon>
        <taxon>Dikarya</taxon>
        <taxon>Ascomycota</taxon>
        <taxon>Pezizomycotina</taxon>
        <taxon>Dothideomycetes</taxon>
        <taxon>Dothideomycetidae</taxon>
        <taxon>Mycosphaerellales</taxon>
        <taxon>Teratosphaeriaceae</taxon>
        <taxon>Elasticomyces</taxon>
    </lineage>
</organism>
<name>A0AAN7W9A5_9PEZI</name>
<dbReference type="AlphaFoldDB" id="A0AAN7W9A5"/>
<sequence>MRVVIIGAGVSGLSLYLWLDKLGLTKAHDITIYERRPDVSLDDGSEISIVGGSIGITANGMRVIRTLDEQLFAEVVQAGHRINSWRISTARGWTLADAPTGGPGEDSVMIGREDFCRCFRKRVPEFVTKVKKVLDVEIGSTVNVLKFDDGSSAEADLVVGADGIWSILRRIMFGVQSDAKDYQYAPHYEGLVGVGSYVPANLMQEVPQGQMNIVLGRNGFFGYGIDRGESATSKVARGVCWSTYTLDVLPEDWRKLDCDQAQQQLRARHQHWKNDVIRRIIKEVKIDQVWPTFTTPLLPSWERQGCVLMGDAAHAVQPSSGQGTSMALEDAETLARLLAHHLAEDPKIGHLLACKQYSDLRMPRLAKVHKKAQQLGSMKQDMGVVQEMVMYAFVWALAKCGWGKSYNEYVFRYDVGTEVEHAINTGRKQEQLHLAHEDF</sequence>
<protein>
    <recommendedName>
        <fullName evidence="6">FAD-binding domain-containing protein</fullName>
    </recommendedName>
</protein>
<dbReference type="Pfam" id="PF01494">
    <property type="entry name" value="FAD_binding_3"/>
    <property type="match status" value="1"/>
</dbReference>
<proteinExistence type="inferred from homology"/>
<evidence type="ECO:0000256" key="3">
    <source>
        <dbReference type="ARBA" id="ARBA00022827"/>
    </source>
</evidence>
<keyword evidence="3" id="KW-0274">FAD</keyword>
<evidence type="ECO:0000313" key="8">
    <source>
        <dbReference type="Proteomes" id="UP001310594"/>
    </source>
</evidence>
<keyword evidence="2" id="KW-0285">Flavoprotein</keyword>
<dbReference type="PANTHER" id="PTHR13789">
    <property type="entry name" value="MONOOXYGENASE"/>
    <property type="match status" value="1"/>
</dbReference>
<reference evidence="7" key="1">
    <citation type="submission" date="2023-08" db="EMBL/GenBank/DDBJ databases">
        <title>Black Yeasts Isolated from many extreme environments.</title>
        <authorList>
            <person name="Coleine C."/>
            <person name="Stajich J.E."/>
            <person name="Selbmann L."/>
        </authorList>
    </citation>
    <scope>NUCLEOTIDE SEQUENCE</scope>
    <source>
        <strain evidence="7">CCFEE 5810</strain>
    </source>
</reference>
<dbReference type="InterPro" id="IPR050493">
    <property type="entry name" value="FAD-dep_Monooxygenase_BioMet"/>
</dbReference>
<dbReference type="Proteomes" id="UP001310594">
    <property type="component" value="Unassembled WGS sequence"/>
</dbReference>
<evidence type="ECO:0000256" key="1">
    <source>
        <dbReference type="ARBA" id="ARBA00007992"/>
    </source>
</evidence>
<dbReference type="PRINTS" id="PR00420">
    <property type="entry name" value="RNGMNOXGNASE"/>
</dbReference>
<evidence type="ECO:0000256" key="2">
    <source>
        <dbReference type="ARBA" id="ARBA00022630"/>
    </source>
</evidence>
<feature type="domain" description="FAD-binding" evidence="6">
    <location>
        <begin position="2"/>
        <end position="368"/>
    </location>
</feature>
<dbReference type="PANTHER" id="PTHR13789:SF309">
    <property type="entry name" value="PUTATIVE (AFU_ORTHOLOGUE AFUA_6G14510)-RELATED"/>
    <property type="match status" value="1"/>
</dbReference>
<evidence type="ECO:0000256" key="5">
    <source>
        <dbReference type="ARBA" id="ARBA00023033"/>
    </source>
</evidence>
<comment type="caution">
    <text evidence="7">The sequence shown here is derived from an EMBL/GenBank/DDBJ whole genome shotgun (WGS) entry which is preliminary data.</text>
</comment>
<dbReference type="InterPro" id="IPR036188">
    <property type="entry name" value="FAD/NAD-bd_sf"/>
</dbReference>
<dbReference type="EMBL" id="JAVRQU010000004">
    <property type="protein sequence ID" value="KAK5704001.1"/>
    <property type="molecule type" value="Genomic_DNA"/>
</dbReference>
<evidence type="ECO:0000313" key="7">
    <source>
        <dbReference type="EMBL" id="KAK5704001.1"/>
    </source>
</evidence>